<feature type="compositionally biased region" description="Polar residues" evidence="1">
    <location>
        <begin position="466"/>
        <end position="482"/>
    </location>
</feature>
<name>A0AA91Q050_CLALS</name>
<feature type="compositionally biased region" description="Polar residues" evidence="1">
    <location>
        <begin position="1"/>
        <end position="12"/>
    </location>
</feature>
<comment type="caution">
    <text evidence="2">The sequence shown here is derived from an EMBL/GenBank/DDBJ whole genome shotgun (WGS) entry which is preliminary data.</text>
</comment>
<feature type="region of interest" description="Disordered" evidence="1">
    <location>
        <begin position="408"/>
        <end position="836"/>
    </location>
</feature>
<feature type="region of interest" description="Disordered" evidence="1">
    <location>
        <begin position="908"/>
        <end position="937"/>
    </location>
</feature>
<feature type="compositionally biased region" description="Low complexity" evidence="1">
    <location>
        <begin position="522"/>
        <end position="532"/>
    </location>
</feature>
<organism evidence="2 3">
    <name type="scientific">Clavispora lusitaniae</name>
    <name type="common">Candida lusitaniae</name>
    <dbReference type="NCBI Taxonomy" id="36911"/>
    <lineage>
        <taxon>Eukaryota</taxon>
        <taxon>Fungi</taxon>
        <taxon>Dikarya</taxon>
        <taxon>Ascomycota</taxon>
        <taxon>Saccharomycotina</taxon>
        <taxon>Pichiomycetes</taxon>
        <taxon>Metschnikowiaceae</taxon>
        <taxon>Clavispora</taxon>
    </lineage>
</organism>
<feature type="region of interest" description="Disordered" evidence="1">
    <location>
        <begin position="1"/>
        <end position="22"/>
    </location>
</feature>
<feature type="region of interest" description="Disordered" evidence="1">
    <location>
        <begin position="36"/>
        <end position="83"/>
    </location>
</feature>
<feature type="compositionally biased region" description="Basic and acidic residues" evidence="1">
    <location>
        <begin position="446"/>
        <end position="460"/>
    </location>
</feature>
<evidence type="ECO:0000313" key="2">
    <source>
        <dbReference type="EMBL" id="OVF08654.1"/>
    </source>
</evidence>
<dbReference type="Proteomes" id="UP000195602">
    <property type="component" value="Unassembled WGS sequence"/>
</dbReference>
<feature type="compositionally biased region" description="Basic and acidic residues" evidence="1">
    <location>
        <begin position="310"/>
        <end position="331"/>
    </location>
</feature>
<sequence length="1008" mass="107716">MKRSVSPQTAPEPNSKRQKFLGTGFFSSLKRVFSRAEPTHDTVASDSGNQLQNIGSDVLPADFTSRKRRMSVQEDLKSRSSAVPRSSSIVGLDGYQALTNSLQSERQSIGGAMEQRRASIVDAEKGVWRNSADGFGKDISPALSFPRNSVLPTNASDWEDEKNDGPVVVEHEFAPLYQDEDGNLVRPPFINLDPRERYKLLQMKKTMEASEFLQKRLQSMVDPDESSSFMRPDNKVDCSTQTHNQDYLERRLQFTNTQASRTFRRRHPNRRHKSRGMFSGEFYYEPQKKDVEHKGETQLTGYLGTLSNPKFEKQSEEKIDTKGFPDDNSSERLIKRRRSVGQRAGLDETIRSGVSQDLSLDKDYVEKTASISNIIKLKEQPAPAKKTSIGPSAGFNFDVDSGAIKSILQKRKEDDESIKENSTGPSAHEKKIETAPSLPSISFSSEPKEKRKRSSEEEPKPAFSFGSKSGTEISGDSKSSEASKAPLPAFSFGAKSTSETPTPALSSDSNKPGLFSSNTEKSSGFSFGNSSSTGAKSDAPVISFGAKKTGDDTKDTSLPKFSFGSTSAPKLFGDQAKESSTPKISFGDGSKASSTTKFSFGDQSKESSTPKISFGGEAKESTTPKFSFGGSSQKADAESNDAPKFSFGESKPNEQKDSSKVPAFSFEKKAATEAPKFSFEKKENTEPPSFAFGNNDKKEAPKFSFGQSERNASEPPKFSFGQKTETTKPAANESAPKFSFGNEKSDKPLFGFGGTGEKTSTSLAPTTKENTPAFSFSSKETTPKPAATPGLALGNSGPTTTAPSFSGNAQPTNSGFSFGQTASVDPAQIFGGGNNAPQPAFNFNVSKESTPFKFGAPAPPKSDGFNFSNNVTSTFGASRSATPSAGFGFGSNNNGNIAAPAPQLGTFGANPNSGFGSTPAGGNTFGQTSATPGFGGSGPANGGFSFSANALGSATGFNSAPGSFGSASRENTPPVNFGQPGSAPGQPFTPPLAMQGRKIAQMRPRKRF</sequence>
<dbReference type="AlphaFoldDB" id="A0AA91Q050"/>
<dbReference type="KEGG" id="clus:A9F13_07g01089"/>
<evidence type="ECO:0000313" key="3">
    <source>
        <dbReference type="Proteomes" id="UP000195602"/>
    </source>
</evidence>
<accession>A0AA91Q050</accession>
<feature type="region of interest" description="Disordered" evidence="1">
    <location>
        <begin position="957"/>
        <end position="1008"/>
    </location>
</feature>
<feature type="compositionally biased region" description="Polar residues" evidence="1">
    <location>
        <begin position="42"/>
        <end position="55"/>
    </location>
</feature>
<feature type="compositionally biased region" description="Polar residues" evidence="1">
    <location>
        <begin position="623"/>
        <end position="634"/>
    </location>
</feature>
<proteinExistence type="predicted"/>
<dbReference type="EMBL" id="LYUB02000007">
    <property type="protein sequence ID" value="OVF08654.1"/>
    <property type="molecule type" value="Genomic_DNA"/>
</dbReference>
<feature type="compositionally biased region" description="Basic and acidic residues" evidence="1">
    <location>
        <begin position="548"/>
        <end position="557"/>
    </location>
</feature>
<gene>
    <name evidence="2" type="ORF">A9F13_07g01089</name>
</gene>
<feature type="region of interest" description="Disordered" evidence="1">
    <location>
        <begin position="301"/>
        <end position="331"/>
    </location>
</feature>
<feature type="compositionally biased region" description="Polar residues" evidence="1">
    <location>
        <begin position="494"/>
        <end position="521"/>
    </location>
</feature>
<reference evidence="2 3" key="1">
    <citation type="submission" date="2017-04" db="EMBL/GenBank/DDBJ databases">
        <title>Draft genome of the yeast Clavispora lusitaniae type strain CBS 6936.</title>
        <authorList>
            <person name="Durrens P."/>
            <person name="Klopp C."/>
            <person name="Biteau N."/>
            <person name="Fitton-Ouhabi V."/>
            <person name="Dementhon K."/>
            <person name="Accoceberry I."/>
            <person name="Sherman D.J."/>
            <person name="Noel T."/>
        </authorList>
    </citation>
    <scope>NUCLEOTIDE SEQUENCE [LARGE SCALE GENOMIC DNA]</scope>
    <source>
        <strain evidence="2 3">CBS 6936</strain>
    </source>
</reference>
<protein>
    <submittedName>
        <fullName evidence="2">FG-nucleoporin</fullName>
    </submittedName>
</protein>
<feature type="compositionally biased region" description="Polar residues" evidence="1">
    <location>
        <begin position="796"/>
        <end position="823"/>
    </location>
</feature>
<feature type="compositionally biased region" description="Polar residues" evidence="1">
    <location>
        <begin position="757"/>
        <end position="780"/>
    </location>
</feature>
<feature type="compositionally biased region" description="Polar residues" evidence="1">
    <location>
        <begin position="957"/>
        <end position="974"/>
    </location>
</feature>
<feature type="compositionally biased region" description="Polar residues" evidence="1">
    <location>
        <begin position="591"/>
        <end position="611"/>
    </location>
</feature>
<evidence type="ECO:0000256" key="1">
    <source>
        <dbReference type="SAM" id="MobiDB-lite"/>
    </source>
</evidence>